<reference evidence="1 2" key="1">
    <citation type="journal article" date="2010" name="Proc. Natl. Acad. Sci. U.S.A.">
        <title>Giant virus with a remarkable complement of genes infects marine zooplankton.</title>
        <authorList>
            <person name="Fischer M.G."/>
            <person name="Allen M.J."/>
            <person name="Wilson W.H."/>
            <person name="Suttle C.A."/>
        </authorList>
    </citation>
    <scope>NUCLEOTIDE SEQUENCE [LARGE SCALE GENOMIC DNA]</scope>
    <source>
        <strain evidence="1 2">BV-PW1</strain>
    </source>
</reference>
<proteinExistence type="predicted"/>
<gene>
    <name evidence="1" type="ORF">crov295</name>
</gene>
<organism evidence="1 2">
    <name type="scientific">Cafeteria roenbergensis virus (strain BV-PW1)</name>
    <name type="common">CroV</name>
    <dbReference type="NCBI Taxonomy" id="693272"/>
    <lineage>
        <taxon>Viruses</taxon>
        <taxon>Varidnaviria</taxon>
        <taxon>Bamfordvirae</taxon>
        <taxon>Nucleocytoviricota</taxon>
        <taxon>Megaviricetes</taxon>
        <taxon>Imitervirales</taxon>
        <taxon>Mimiviridae</taxon>
        <taxon>Aliimimivirinae</taxon>
        <taxon>Rheavirus</taxon>
        <taxon>Rheavirus sinusmexicani</taxon>
    </lineage>
</organism>
<dbReference type="KEGG" id="vg:9887697"/>
<evidence type="ECO:0000313" key="2">
    <source>
        <dbReference type="Proteomes" id="UP000029781"/>
    </source>
</evidence>
<organismHost>
    <name type="scientific">Cafeteria roenbergensis</name>
    <name type="common">Marine flagellate</name>
    <dbReference type="NCBI Taxonomy" id="33653"/>
</organismHost>
<keyword evidence="2" id="KW-1185">Reference proteome</keyword>
<dbReference type="GeneID" id="9887697"/>
<dbReference type="RefSeq" id="YP_003969927.1">
    <property type="nucleotide sequence ID" value="NC_014637.1"/>
</dbReference>
<dbReference type="EMBL" id="GU244497">
    <property type="protein sequence ID" value="ADO67328.1"/>
    <property type="molecule type" value="Genomic_DNA"/>
</dbReference>
<evidence type="ECO:0000313" key="1">
    <source>
        <dbReference type="EMBL" id="ADO67328.1"/>
    </source>
</evidence>
<name>E3T565_CROVB</name>
<sequence length="171" mass="20327">MEELIPIYLNKYDEAIYNYSYLINYPFKEYLIDTSSTPVSDGRIHFKDNKDNEDFYLDAFFLGAYHNNDKIWIWNWCHPLPSKNLQLGNILVNYALNFDEQKLKRDDFMFIRSTLVNSRIQINDDVNLDILKGLIMHITKVKVIIPIEFSINNKKIIYYYGIKSPSNKILL</sequence>
<dbReference type="Proteomes" id="UP000029781">
    <property type="component" value="Segment"/>
</dbReference>
<protein>
    <submittedName>
        <fullName evidence="1">Uncharacterized protein</fullName>
    </submittedName>
</protein>
<accession>E3T565</accession>